<dbReference type="OrthoDB" id="5951444at2"/>
<dbReference type="Proteomes" id="UP000198836">
    <property type="component" value="Unassembled WGS sequence"/>
</dbReference>
<organism evidence="2 3">
    <name type="scientific">Pedobacter suwonensis</name>
    <dbReference type="NCBI Taxonomy" id="332999"/>
    <lineage>
        <taxon>Bacteria</taxon>
        <taxon>Pseudomonadati</taxon>
        <taxon>Bacteroidota</taxon>
        <taxon>Sphingobacteriia</taxon>
        <taxon>Sphingobacteriales</taxon>
        <taxon>Sphingobacteriaceae</taxon>
        <taxon>Pedobacter</taxon>
    </lineage>
</organism>
<dbReference type="InterPro" id="IPR014922">
    <property type="entry name" value="YdhG-like"/>
</dbReference>
<dbReference type="STRING" id="332999.SAMN04488511_10999"/>
<evidence type="ECO:0000313" key="3">
    <source>
        <dbReference type="Proteomes" id="UP000198836"/>
    </source>
</evidence>
<dbReference type="EMBL" id="FOJM01000009">
    <property type="protein sequence ID" value="SFA50516.1"/>
    <property type="molecule type" value="Genomic_DNA"/>
</dbReference>
<sequence length="138" mass="15415">MTQNKTTENDLSVTDFLNTVTDETKRKDCFNLSNIIAETTGFKAKMWGTAIVGFGSYHYKYESGRAGDAPLVGFSPRKDAIALYLSSGFEKRDELLAKFGKHKTAKACIYVKQLSDIDVEILKEMVTNSVARIKSLYP</sequence>
<evidence type="ECO:0000259" key="1">
    <source>
        <dbReference type="Pfam" id="PF08818"/>
    </source>
</evidence>
<proteinExistence type="predicted"/>
<protein>
    <recommendedName>
        <fullName evidence="1">YdhG-like domain-containing protein</fullName>
    </recommendedName>
</protein>
<feature type="domain" description="YdhG-like" evidence="1">
    <location>
        <begin position="25"/>
        <end position="129"/>
    </location>
</feature>
<dbReference type="RefSeq" id="WP_090984005.1">
    <property type="nucleotide sequence ID" value="NZ_FOJM01000009.1"/>
</dbReference>
<reference evidence="3" key="1">
    <citation type="submission" date="2016-10" db="EMBL/GenBank/DDBJ databases">
        <authorList>
            <person name="Varghese N."/>
            <person name="Submissions S."/>
        </authorList>
    </citation>
    <scope>NUCLEOTIDE SEQUENCE [LARGE SCALE GENOMIC DNA]</scope>
    <source>
        <strain evidence="3">DSM 18130</strain>
    </source>
</reference>
<gene>
    <name evidence="2" type="ORF">SAMN04488511_10999</name>
</gene>
<evidence type="ECO:0000313" key="2">
    <source>
        <dbReference type="EMBL" id="SFA50516.1"/>
    </source>
</evidence>
<keyword evidence="3" id="KW-1185">Reference proteome</keyword>
<dbReference type="SUPFAM" id="SSF159888">
    <property type="entry name" value="YdhG-like"/>
    <property type="match status" value="1"/>
</dbReference>
<accession>A0A1I0THQ2</accession>
<dbReference type="Pfam" id="PF08818">
    <property type="entry name" value="DUF1801"/>
    <property type="match status" value="1"/>
</dbReference>
<dbReference type="AlphaFoldDB" id="A0A1I0THQ2"/>
<name>A0A1I0THQ2_9SPHI</name>